<reference evidence="9 10" key="2">
    <citation type="journal article" date="2016" name="Sci. Rep.">
        <title>A novel serine protease, Sep1, from Bacillus firmus DS-1 has nematicidal activity and degrades multiple intestinal-associated nematode proteins.</title>
        <authorList>
            <person name="Geng C."/>
            <person name="Nie X."/>
            <person name="Tang Z."/>
            <person name="Zhang Y."/>
            <person name="Lin J."/>
            <person name="Sun M."/>
            <person name="Peng D."/>
        </authorList>
    </citation>
    <scope>NUCLEOTIDE SEQUENCE [LARGE SCALE GENOMIC DNA]</scope>
    <source>
        <strain evidence="9 10">DS1</strain>
    </source>
</reference>
<dbReference type="InterPro" id="IPR037185">
    <property type="entry name" value="EmrE-like"/>
</dbReference>
<dbReference type="AlphaFoldDB" id="W7LAJ4"/>
<evidence type="ECO:0000256" key="2">
    <source>
        <dbReference type="ARBA" id="ARBA00007362"/>
    </source>
</evidence>
<feature type="transmembrane region" description="Helical" evidence="7">
    <location>
        <begin position="259"/>
        <end position="277"/>
    </location>
</feature>
<evidence type="ECO:0000313" key="10">
    <source>
        <dbReference type="Proteomes" id="UP000019270"/>
    </source>
</evidence>
<organism evidence="9 10">
    <name type="scientific">Cytobacillus firmus DS1</name>
    <dbReference type="NCBI Taxonomy" id="1307436"/>
    <lineage>
        <taxon>Bacteria</taxon>
        <taxon>Bacillati</taxon>
        <taxon>Bacillota</taxon>
        <taxon>Bacilli</taxon>
        <taxon>Bacillales</taxon>
        <taxon>Bacillaceae</taxon>
        <taxon>Cytobacillus</taxon>
    </lineage>
</organism>
<reference evidence="10" key="1">
    <citation type="submission" date="2013-03" db="EMBL/GenBank/DDBJ databases">
        <title>Draft genome sequence of Bacillus firmus DS1.</title>
        <authorList>
            <person name="Peng D."/>
            <person name="Zhu L."/>
            <person name="Sun M."/>
        </authorList>
    </citation>
    <scope>NUCLEOTIDE SEQUENCE [LARGE SCALE GENOMIC DNA]</scope>
    <source>
        <strain evidence="10">DS1</strain>
    </source>
</reference>
<comment type="caution">
    <text evidence="9">The sequence shown here is derived from an EMBL/GenBank/DDBJ whole genome shotgun (WGS) entry which is preliminary data.</text>
</comment>
<feature type="transmembrane region" description="Helical" evidence="7">
    <location>
        <begin position="165"/>
        <end position="184"/>
    </location>
</feature>
<dbReference type="eggNOG" id="COG0697">
    <property type="taxonomic scope" value="Bacteria"/>
</dbReference>
<protein>
    <submittedName>
        <fullName evidence="9">Drug/metabolite exporter</fullName>
    </submittedName>
</protein>
<dbReference type="PANTHER" id="PTHR32322">
    <property type="entry name" value="INNER MEMBRANE TRANSPORTER"/>
    <property type="match status" value="1"/>
</dbReference>
<evidence type="ECO:0000256" key="1">
    <source>
        <dbReference type="ARBA" id="ARBA00004651"/>
    </source>
</evidence>
<keyword evidence="4 7" id="KW-0812">Transmembrane</keyword>
<feature type="transmembrane region" description="Helical" evidence="7">
    <location>
        <begin position="283"/>
        <end position="302"/>
    </location>
</feature>
<dbReference type="Pfam" id="PF00892">
    <property type="entry name" value="EamA"/>
    <property type="match status" value="2"/>
</dbReference>
<feature type="transmembrane region" description="Helical" evidence="7">
    <location>
        <begin position="47"/>
        <end position="66"/>
    </location>
</feature>
<dbReference type="PANTHER" id="PTHR32322:SF18">
    <property type="entry name" value="S-ADENOSYLMETHIONINE_S-ADENOSYLHOMOCYSTEINE TRANSPORTER"/>
    <property type="match status" value="1"/>
</dbReference>
<evidence type="ECO:0000256" key="7">
    <source>
        <dbReference type="SAM" id="Phobius"/>
    </source>
</evidence>
<evidence type="ECO:0000313" key="9">
    <source>
        <dbReference type="EMBL" id="EWG12201.1"/>
    </source>
</evidence>
<gene>
    <name evidence="9" type="ORF">PBF_05388</name>
</gene>
<proteinExistence type="inferred from homology"/>
<feature type="transmembrane region" description="Helical" evidence="7">
    <location>
        <begin position="108"/>
        <end position="128"/>
    </location>
</feature>
<dbReference type="InterPro" id="IPR050638">
    <property type="entry name" value="AA-Vitamin_Transporters"/>
</dbReference>
<feature type="transmembrane region" description="Helical" evidence="7">
    <location>
        <begin position="78"/>
        <end position="96"/>
    </location>
</feature>
<dbReference type="Proteomes" id="UP000019270">
    <property type="component" value="Unassembled WGS sequence"/>
</dbReference>
<evidence type="ECO:0000256" key="4">
    <source>
        <dbReference type="ARBA" id="ARBA00022692"/>
    </source>
</evidence>
<name>W7LAJ4_CYTFI</name>
<evidence type="ECO:0000256" key="3">
    <source>
        <dbReference type="ARBA" id="ARBA00022475"/>
    </source>
</evidence>
<dbReference type="PATRIC" id="fig|1307436.3.peg.1147"/>
<feature type="transmembrane region" description="Helical" evidence="7">
    <location>
        <begin position="21"/>
        <end position="41"/>
    </location>
</feature>
<evidence type="ECO:0000256" key="5">
    <source>
        <dbReference type="ARBA" id="ARBA00022989"/>
    </source>
</evidence>
<feature type="transmembrane region" description="Helical" evidence="7">
    <location>
        <begin position="191"/>
        <end position="213"/>
    </location>
</feature>
<feature type="transmembrane region" description="Helical" evidence="7">
    <location>
        <begin position="135"/>
        <end position="153"/>
    </location>
</feature>
<sequence>MVETLPERTCPPMKPQLAASLYATISISFWGVSFVSTKAVLDKLDPYTLIMLRFAIGAAFLLLVLLLKRYPLQIPLKYIPHLIVLGVLGVFIHQVIQVTALETIDASSAGWIISFSPVFTVLLSMIFLHEKLTFLKTLGIITAISGVLMVTGARSGQTLGFAMNIGYFLMILSTLNWAVYSILVKKLHIKLPSLVVTFYMSLLGCMLTIPFLYRDRGWEKFHVLSGPEWAHILFLGIFVSGIGYWYWSRALEVLEASKVSMFIYMEPLFTLIAAILLLREKIFFISIIGGIIIIIGVVLVNGQLKYFSWKKR</sequence>
<evidence type="ECO:0000256" key="6">
    <source>
        <dbReference type="ARBA" id="ARBA00023136"/>
    </source>
</evidence>
<keyword evidence="3" id="KW-1003">Cell membrane</keyword>
<evidence type="ECO:0000259" key="8">
    <source>
        <dbReference type="Pfam" id="PF00892"/>
    </source>
</evidence>
<keyword evidence="6 7" id="KW-0472">Membrane</keyword>
<dbReference type="GO" id="GO:0005886">
    <property type="term" value="C:plasma membrane"/>
    <property type="evidence" value="ECO:0007669"/>
    <property type="project" value="UniProtKB-SubCell"/>
</dbReference>
<feature type="domain" description="EamA" evidence="8">
    <location>
        <begin position="165"/>
        <end position="301"/>
    </location>
</feature>
<dbReference type="EMBL" id="APVL01000003">
    <property type="protein sequence ID" value="EWG12201.1"/>
    <property type="molecule type" value="Genomic_DNA"/>
</dbReference>
<dbReference type="Gene3D" id="1.10.3730.20">
    <property type="match status" value="1"/>
</dbReference>
<feature type="transmembrane region" description="Helical" evidence="7">
    <location>
        <begin position="229"/>
        <end position="247"/>
    </location>
</feature>
<dbReference type="SUPFAM" id="SSF103481">
    <property type="entry name" value="Multidrug resistance efflux transporter EmrE"/>
    <property type="match status" value="2"/>
</dbReference>
<accession>W7LAJ4</accession>
<feature type="domain" description="EamA" evidence="8">
    <location>
        <begin position="20"/>
        <end position="151"/>
    </location>
</feature>
<comment type="similarity">
    <text evidence="2">Belongs to the EamA transporter family.</text>
</comment>
<dbReference type="InterPro" id="IPR000620">
    <property type="entry name" value="EamA_dom"/>
</dbReference>
<keyword evidence="5 7" id="KW-1133">Transmembrane helix</keyword>
<comment type="subcellular location">
    <subcellularLocation>
        <location evidence="1">Cell membrane</location>
        <topology evidence="1">Multi-pass membrane protein</topology>
    </subcellularLocation>
</comment>